<dbReference type="EMBL" id="LKAQ01000004">
    <property type="protein sequence ID" value="OIQ49652.1"/>
    <property type="molecule type" value="Genomic_DNA"/>
</dbReference>
<keyword evidence="8" id="KW-0249">Electron transport</keyword>
<dbReference type="PANTHER" id="PTHR43141:SF5">
    <property type="entry name" value="CYTOCHROME BD-I UBIQUINOL OXIDASE SUBUNIT 2"/>
    <property type="match status" value="1"/>
</dbReference>
<accession>A0A1J5MUZ9</accession>
<name>A0A1J5MUZ9_9BACT</name>
<comment type="subcellular location">
    <subcellularLocation>
        <location evidence="1">Cell membrane</location>
        <topology evidence="1">Multi-pass membrane protein</topology>
    </subcellularLocation>
</comment>
<dbReference type="AlphaFoldDB" id="A0A1J5MUZ9"/>
<feature type="transmembrane region" description="Helical" evidence="12">
    <location>
        <begin position="92"/>
        <end position="110"/>
    </location>
</feature>
<comment type="similarity">
    <text evidence="2">Belongs to the cytochrome ubiquinol oxidase subunit 2 family.</text>
</comment>
<dbReference type="PANTHER" id="PTHR43141">
    <property type="entry name" value="CYTOCHROME BD2 SUBUNIT II"/>
    <property type="match status" value="1"/>
</dbReference>
<reference evidence="13 14" key="1">
    <citation type="submission" date="2015-09" db="EMBL/GenBank/DDBJ databases">
        <title>Genome of Desulfovibrio dechloracetivorans BerOc1, a mercury methylating strain isolated from highly hydrocarbons and metals contaminated coastal sediments.</title>
        <authorList>
            <person name="Goni Urriza M."/>
            <person name="Gassie C."/>
            <person name="Bouchez O."/>
            <person name="Klopp C."/>
            <person name="Ranchou-Peyruse A."/>
            <person name="Remy G."/>
        </authorList>
    </citation>
    <scope>NUCLEOTIDE SEQUENCE [LARGE SCALE GENOMIC DNA]</scope>
    <source>
        <strain evidence="13 14">BerOc1</strain>
    </source>
</reference>
<feature type="transmembrane region" description="Helical" evidence="12">
    <location>
        <begin position="172"/>
        <end position="193"/>
    </location>
</feature>
<evidence type="ECO:0000313" key="13">
    <source>
        <dbReference type="EMBL" id="OIQ49652.1"/>
    </source>
</evidence>
<feature type="transmembrane region" description="Helical" evidence="12">
    <location>
        <begin position="271"/>
        <end position="291"/>
    </location>
</feature>
<evidence type="ECO:0000256" key="2">
    <source>
        <dbReference type="ARBA" id="ARBA00007543"/>
    </source>
</evidence>
<gene>
    <name evidence="13" type="primary">cydB_2</name>
    <name evidence="13" type="ORF">BerOc1_01577</name>
</gene>
<dbReference type="InterPro" id="IPR003317">
    <property type="entry name" value="Cyt-d_oxidase_su2"/>
</dbReference>
<evidence type="ECO:0000256" key="10">
    <source>
        <dbReference type="ARBA" id="ARBA00023004"/>
    </source>
</evidence>
<dbReference type="GO" id="GO:0019646">
    <property type="term" value="P:aerobic electron transport chain"/>
    <property type="evidence" value="ECO:0007669"/>
    <property type="project" value="TreeGrafter"/>
</dbReference>
<evidence type="ECO:0000313" key="14">
    <source>
        <dbReference type="Proteomes" id="UP000181901"/>
    </source>
</evidence>
<evidence type="ECO:0000256" key="7">
    <source>
        <dbReference type="ARBA" id="ARBA00022723"/>
    </source>
</evidence>
<dbReference type="GO" id="GO:0016682">
    <property type="term" value="F:oxidoreductase activity, acting on diphenols and related substances as donors, oxygen as acceptor"/>
    <property type="evidence" value="ECO:0007669"/>
    <property type="project" value="TreeGrafter"/>
</dbReference>
<keyword evidence="6 12" id="KW-0812">Transmembrane</keyword>
<dbReference type="Proteomes" id="UP000181901">
    <property type="component" value="Unassembled WGS sequence"/>
</dbReference>
<dbReference type="RefSeq" id="WP_084641240.1">
    <property type="nucleotide sequence ID" value="NZ_LKAQ01000004.1"/>
</dbReference>
<dbReference type="EC" id="1.10.3.10" evidence="13"/>
<keyword evidence="14" id="KW-1185">Reference proteome</keyword>
<feature type="transmembrane region" description="Helical" evidence="12">
    <location>
        <begin position="131"/>
        <end position="152"/>
    </location>
</feature>
<keyword evidence="7" id="KW-0479">Metal-binding</keyword>
<protein>
    <submittedName>
        <fullName evidence="13">Cytochrome bd-I ubiquinol oxidase subunit 2</fullName>
        <ecNumber evidence="13">1.10.3.10</ecNumber>
    </submittedName>
</protein>
<keyword evidence="4" id="KW-1003">Cell membrane</keyword>
<evidence type="ECO:0000256" key="6">
    <source>
        <dbReference type="ARBA" id="ARBA00022692"/>
    </source>
</evidence>
<keyword evidence="11 12" id="KW-0472">Membrane</keyword>
<evidence type="ECO:0000256" key="8">
    <source>
        <dbReference type="ARBA" id="ARBA00022982"/>
    </source>
</evidence>
<organism evidence="13 14">
    <name type="scientific">Pseudodesulfovibrio hydrargyri</name>
    <dbReference type="NCBI Taxonomy" id="2125990"/>
    <lineage>
        <taxon>Bacteria</taxon>
        <taxon>Pseudomonadati</taxon>
        <taxon>Thermodesulfobacteriota</taxon>
        <taxon>Desulfovibrionia</taxon>
        <taxon>Desulfovibrionales</taxon>
        <taxon>Desulfovibrionaceae</taxon>
    </lineage>
</organism>
<evidence type="ECO:0000256" key="9">
    <source>
        <dbReference type="ARBA" id="ARBA00022989"/>
    </source>
</evidence>
<sequence length="349" mass="38242">MTTLMETGSLHYYLAMIWFILWGVLWAVYFILDGFDLGVGTLLPFLARSETDKRALLNSTGPFWDGNEVWLIAAGGVTFAAFPYAYAQMFSGLYLALMLLLFTLIVRGVSFEFRSKVESPGWRKAWDTAHAVCSFLPALLLGVAFGNIFQGIPLDETGFSQAGLFGLLNPYGIAGGILFVTIFMMHGALWLCIRTTGELKARAESVATKLWPGVVVLTVLFLAYTAMSTQLFANYLVYPVLFVILLLPVAGLVLMRTYLGAGKYWMAWASSGLYIGGTALFGVVGIFPAIIPSSPNPANSLTIMNSASSPLTLEIMLVVAVIFVPLVIGYQSWVYKRFATAITEDDLQY</sequence>
<evidence type="ECO:0000256" key="12">
    <source>
        <dbReference type="SAM" id="Phobius"/>
    </source>
</evidence>
<keyword evidence="5" id="KW-0349">Heme</keyword>
<dbReference type="PIRSF" id="PIRSF000267">
    <property type="entry name" value="Cyt_oxidse_sub2"/>
    <property type="match status" value="1"/>
</dbReference>
<comment type="caution">
    <text evidence="13">The sequence shown here is derived from an EMBL/GenBank/DDBJ whole genome shotgun (WGS) entry which is preliminary data.</text>
</comment>
<dbReference type="Pfam" id="PF02322">
    <property type="entry name" value="Cyt_bd_oxida_II"/>
    <property type="match status" value="1"/>
</dbReference>
<evidence type="ECO:0000256" key="5">
    <source>
        <dbReference type="ARBA" id="ARBA00022617"/>
    </source>
</evidence>
<feature type="transmembrane region" description="Helical" evidence="12">
    <location>
        <begin position="311"/>
        <end position="330"/>
    </location>
</feature>
<dbReference type="OrthoDB" id="9776710at2"/>
<evidence type="ECO:0000256" key="1">
    <source>
        <dbReference type="ARBA" id="ARBA00004651"/>
    </source>
</evidence>
<proteinExistence type="inferred from homology"/>
<keyword evidence="9 12" id="KW-1133">Transmembrane helix</keyword>
<keyword evidence="10" id="KW-0408">Iron</keyword>
<dbReference type="GO" id="GO:0005886">
    <property type="term" value="C:plasma membrane"/>
    <property type="evidence" value="ECO:0007669"/>
    <property type="project" value="UniProtKB-SubCell"/>
</dbReference>
<evidence type="ECO:0000256" key="4">
    <source>
        <dbReference type="ARBA" id="ARBA00022475"/>
    </source>
</evidence>
<dbReference type="GO" id="GO:0009055">
    <property type="term" value="F:electron transfer activity"/>
    <property type="evidence" value="ECO:0007669"/>
    <property type="project" value="TreeGrafter"/>
</dbReference>
<evidence type="ECO:0000256" key="11">
    <source>
        <dbReference type="ARBA" id="ARBA00023136"/>
    </source>
</evidence>
<feature type="transmembrane region" description="Helical" evidence="12">
    <location>
        <begin position="205"/>
        <end position="224"/>
    </location>
</feature>
<keyword evidence="13" id="KW-0560">Oxidoreductase</keyword>
<dbReference type="NCBIfam" id="TIGR00203">
    <property type="entry name" value="cydB"/>
    <property type="match status" value="1"/>
</dbReference>
<evidence type="ECO:0000256" key="3">
    <source>
        <dbReference type="ARBA" id="ARBA00022448"/>
    </source>
</evidence>
<dbReference type="GO" id="GO:0070069">
    <property type="term" value="C:cytochrome complex"/>
    <property type="evidence" value="ECO:0007669"/>
    <property type="project" value="TreeGrafter"/>
</dbReference>
<keyword evidence="3" id="KW-0813">Transport</keyword>
<feature type="transmembrane region" description="Helical" evidence="12">
    <location>
        <begin position="12"/>
        <end position="32"/>
    </location>
</feature>
<dbReference type="GO" id="GO:0046872">
    <property type="term" value="F:metal ion binding"/>
    <property type="evidence" value="ECO:0007669"/>
    <property type="project" value="UniProtKB-KW"/>
</dbReference>
<feature type="transmembrane region" description="Helical" evidence="12">
    <location>
        <begin position="236"/>
        <end position="259"/>
    </location>
</feature>